<dbReference type="AlphaFoldDB" id="A0A0F9VCI9"/>
<accession>A0A0F9VCI9</accession>
<organism evidence="2">
    <name type="scientific">marine sediment metagenome</name>
    <dbReference type="NCBI Taxonomy" id="412755"/>
    <lineage>
        <taxon>unclassified sequences</taxon>
        <taxon>metagenomes</taxon>
        <taxon>ecological metagenomes</taxon>
    </lineage>
</organism>
<reference evidence="2" key="1">
    <citation type="journal article" date="2015" name="Nature">
        <title>Complex archaea that bridge the gap between prokaryotes and eukaryotes.</title>
        <authorList>
            <person name="Spang A."/>
            <person name="Saw J.H."/>
            <person name="Jorgensen S.L."/>
            <person name="Zaremba-Niedzwiedzka K."/>
            <person name="Martijn J."/>
            <person name="Lind A.E."/>
            <person name="van Eijk R."/>
            <person name="Schleper C."/>
            <person name="Guy L."/>
            <person name="Ettema T.J."/>
        </authorList>
    </citation>
    <scope>NUCLEOTIDE SEQUENCE</scope>
</reference>
<evidence type="ECO:0000313" key="2">
    <source>
        <dbReference type="EMBL" id="KKN63528.1"/>
    </source>
</evidence>
<dbReference type="EMBL" id="LAZR01000587">
    <property type="protein sequence ID" value="KKN63528.1"/>
    <property type="molecule type" value="Genomic_DNA"/>
</dbReference>
<comment type="caution">
    <text evidence="2">The sequence shown here is derived from an EMBL/GenBank/DDBJ whole genome shotgun (WGS) entry which is preliminary data.</text>
</comment>
<sequence length="287" mass="31920">MEKQEIVVLTDHDIRLAEESAQVERDIVQARQYPRDLAGVRKGVMEIATVDKETAENCFYSLPRRKKNEKGKYEIVAIEGETVRLAEIVISQWGHISSKKSIINIDKLQGIVTAMAEVKDLQTGNRYTITESKSILYKEGGLYPHDQIILTGKSAASIAWRNAVFMAIPKAFFATILKRVKAVATGAIAGIDDHEFQERTLAERSDMAVKYFTALGVPVERIWGALNIKSQNEMKEVELEHLTGIKTGLKEGEFKLDTAFPPTAKEKQSEKGSEAVSGAINSIPKDK</sequence>
<protein>
    <submittedName>
        <fullName evidence="2">Uncharacterized protein</fullName>
    </submittedName>
</protein>
<gene>
    <name evidence="2" type="ORF">LCGC14_0501180</name>
</gene>
<evidence type="ECO:0000256" key="1">
    <source>
        <dbReference type="SAM" id="MobiDB-lite"/>
    </source>
</evidence>
<feature type="compositionally biased region" description="Basic and acidic residues" evidence="1">
    <location>
        <begin position="264"/>
        <end position="273"/>
    </location>
</feature>
<feature type="region of interest" description="Disordered" evidence="1">
    <location>
        <begin position="260"/>
        <end position="287"/>
    </location>
</feature>
<name>A0A0F9VCI9_9ZZZZ</name>
<proteinExistence type="predicted"/>